<name>A0A1G4G9L8_9BACT</name>
<evidence type="ECO:0000313" key="2">
    <source>
        <dbReference type="Proteomes" id="UP000178485"/>
    </source>
</evidence>
<organism evidence="1 2">
    <name type="scientific">Petrimonas mucosa</name>
    <dbReference type="NCBI Taxonomy" id="1642646"/>
    <lineage>
        <taxon>Bacteria</taxon>
        <taxon>Pseudomonadati</taxon>
        <taxon>Bacteroidota</taxon>
        <taxon>Bacteroidia</taxon>
        <taxon>Bacteroidales</taxon>
        <taxon>Dysgonomonadaceae</taxon>
        <taxon>Petrimonas</taxon>
    </lineage>
</organism>
<accession>A0A1G4G9L8</accession>
<dbReference type="EMBL" id="LT608328">
    <property type="protein sequence ID" value="SCM59191.1"/>
    <property type="molecule type" value="Genomic_DNA"/>
</dbReference>
<dbReference type="AlphaFoldDB" id="A0A1G4G9L8"/>
<dbReference type="STRING" id="1642646.ING2E5A_2389"/>
<gene>
    <name evidence="1" type="ORF">ING2E5A_2389</name>
</gene>
<proteinExistence type="predicted"/>
<dbReference type="SUPFAM" id="SSF51445">
    <property type="entry name" value="(Trans)glycosidases"/>
    <property type="match status" value="1"/>
</dbReference>
<keyword evidence="2" id="KW-1185">Reference proteome</keyword>
<evidence type="ECO:0008006" key="3">
    <source>
        <dbReference type="Google" id="ProtNLM"/>
    </source>
</evidence>
<dbReference type="Proteomes" id="UP000178485">
    <property type="component" value="Chromosome i"/>
</dbReference>
<protein>
    <recommendedName>
        <fullName evidence="3">Beta-hexosaminidase bacterial type N-terminal domain-containing protein</fullName>
    </recommendedName>
</protein>
<reference evidence="1 2" key="1">
    <citation type="submission" date="2016-08" db="EMBL/GenBank/DDBJ databases">
        <authorList>
            <person name="Seilhamer J.J."/>
        </authorList>
    </citation>
    <scope>NUCLEOTIDE SEQUENCE [LARGE SCALE GENOMIC DNA]</scope>
    <source>
        <strain evidence="1">ING2-E5A</strain>
    </source>
</reference>
<sequence>MTLENKTARYTDVMKREIVLCLLFSALCLGTYSQPVEQPELPGDHSPIPAIEFTHFPSRMHAFIWRNWTTVPALRLAEVLNTTVENVEKIALSMGLERQKGIDPIWSGPKGYITVLRHNWHLLPYEQLLVLLGMSRQELAWRLIEDDFLFVKLGQLKPYCTPLYYREPSLQMQQQAASISNWLRELDKVIVPETARFAFTRDMSSEESGWEMREKSNLAIRMVFSYFAEFGDPLKDPEISSYPDFLLKRLSEKGINAVWVHTVLRTLVPPSGILPGDEDYAERIGNLNKLVQRADRYGIKVYLYVNEPRAMPEEFFDSQERKELIGVKGGQGGDLYSLCTSNRIVHDWLRDSFEKVFSSVPGLGGVFTITASENLTNCASHGRHTQCGRCKELPYDKIIAEVNRAIFEGVKKGNPAANVLVYDWGWDDNQAEKIIRQLPKDAWLMSVSEWSLPIERGGIESRVGEYSISSVGPGPRALQYWKWAREAGLKIVAKIQVNTSWEVGSVPLIPAMDLIAEHAGNLSDESIDGIMFSWSVGGYPSKNMALFQEVFNNPQQADLVRFAARYYDKKSAPHIRNAWHCFSSGFAEYPYHIGTLYNGPQHMGAANLFHTRPTGYKATMVGLPYDDLASWRAIYPTDTWIGQIRKVAEGFEQGYHELGEALSLCERKNRTSIRREMELAKVIHLHFSSVATQATFIRERNKYLEATEEARRLNSLKIMEECVRDEMLHVKELLPLVLRNPAIGYEASNQYFYIPQDLKEKYINLNYTLKWIEKEREVHSYTDSDTGPISPAPGSPR</sequence>
<evidence type="ECO:0000313" key="1">
    <source>
        <dbReference type="EMBL" id="SCM59191.1"/>
    </source>
</evidence>
<dbReference type="InterPro" id="IPR017853">
    <property type="entry name" value="GH"/>
</dbReference>
<dbReference type="KEGG" id="pmuc:ING2E5A_2389"/>